<dbReference type="Proteomes" id="UP001614394">
    <property type="component" value="Unassembled WGS sequence"/>
</dbReference>
<reference evidence="1 2" key="1">
    <citation type="submission" date="2024-10" db="EMBL/GenBank/DDBJ databases">
        <title>The Natural Products Discovery Center: Release of the First 8490 Sequenced Strains for Exploring Actinobacteria Biosynthetic Diversity.</title>
        <authorList>
            <person name="Kalkreuter E."/>
            <person name="Kautsar S.A."/>
            <person name="Yang D."/>
            <person name="Bader C.D."/>
            <person name="Teijaro C.N."/>
            <person name="Fluegel L."/>
            <person name="Davis C.M."/>
            <person name="Simpson J.R."/>
            <person name="Lauterbach L."/>
            <person name="Steele A.D."/>
            <person name="Gui C."/>
            <person name="Meng S."/>
            <person name="Li G."/>
            <person name="Viehrig K."/>
            <person name="Ye F."/>
            <person name="Su P."/>
            <person name="Kiefer A.F."/>
            <person name="Nichols A."/>
            <person name="Cepeda A.J."/>
            <person name="Yan W."/>
            <person name="Fan B."/>
            <person name="Jiang Y."/>
            <person name="Adhikari A."/>
            <person name="Zheng C.-J."/>
            <person name="Schuster L."/>
            <person name="Cowan T.M."/>
            <person name="Smanski M.J."/>
            <person name="Chevrette M.G."/>
            <person name="De Carvalho L.P.S."/>
            <person name="Shen B."/>
        </authorList>
    </citation>
    <scope>NUCLEOTIDE SEQUENCE [LARGE SCALE GENOMIC DNA]</scope>
    <source>
        <strain evidence="1 2">NPDC053399</strain>
    </source>
</reference>
<organism evidence="1 2">
    <name type="scientific">Streptomyces fildesensis</name>
    <dbReference type="NCBI Taxonomy" id="375757"/>
    <lineage>
        <taxon>Bacteria</taxon>
        <taxon>Bacillati</taxon>
        <taxon>Actinomycetota</taxon>
        <taxon>Actinomycetes</taxon>
        <taxon>Kitasatosporales</taxon>
        <taxon>Streptomycetaceae</taxon>
        <taxon>Streptomyces</taxon>
    </lineage>
</organism>
<comment type="caution">
    <text evidence="1">The sequence shown here is derived from an EMBL/GenBank/DDBJ whole genome shotgun (WGS) entry which is preliminary data.</text>
</comment>
<proteinExistence type="predicted"/>
<dbReference type="RefSeq" id="WP_399657457.1">
    <property type="nucleotide sequence ID" value="NZ_JBITYG010000016.1"/>
</dbReference>
<sequence>MPRRHHFHLDHLGHSITVNIRSGVSRDVEVLVDGKEVVHQRVRAGSSVLTAELPEDPAQPFQIRIHQPRFGSSVPQCVLSLDDVDRTMPSRLVA</sequence>
<protein>
    <submittedName>
        <fullName evidence="1">Uncharacterized protein</fullName>
    </submittedName>
</protein>
<name>A0ABW8CIC0_9ACTN</name>
<evidence type="ECO:0000313" key="2">
    <source>
        <dbReference type="Proteomes" id="UP001614394"/>
    </source>
</evidence>
<accession>A0ABW8CIC0</accession>
<dbReference type="EMBL" id="JBITYG010000016">
    <property type="protein sequence ID" value="MFI9106168.1"/>
    <property type="molecule type" value="Genomic_DNA"/>
</dbReference>
<keyword evidence="2" id="KW-1185">Reference proteome</keyword>
<evidence type="ECO:0000313" key="1">
    <source>
        <dbReference type="EMBL" id="MFI9106168.1"/>
    </source>
</evidence>
<gene>
    <name evidence="1" type="ORF">ACIGXA_37250</name>
</gene>